<dbReference type="GeneID" id="39734229"/>
<keyword evidence="1" id="KW-0175">Coiled coil</keyword>
<evidence type="ECO:0000313" key="3">
    <source>
        <dbReference type="EMBL" id="CRG84908.1"/>
    </source>
</evidence>
<keyword evidence="4" id="KW-1185">Reference proteome</keyword>
<keyword evidence="2" id="KW-0812">Transmembrane</keyword>
<feature type="coiled-coil region" evidence="1">
    <location>
        <begin position="524"/>
        <end position="628"/>
    </location>
</feature>
<organism evidence="3 4">
    <name type="scientific">Plasmodium relictum</name>
    <dbReference type="NCBI Taxonomy" id="85471"/>
    <lineage>
        <taxon>Eukaryota</taxon>
        <taxon>Sar</taxon>
        <taxon>Alveolata</taxon>
        <taxon>Apicomplexa</taxon>
        <taxon>Aconoidasida</taxon>
        <taxon>Haemosporida</taxon>
        <taxon>Plasmodiidae</taxon>
        <taxon>Plasmodium</taxon>
        <taxon>Plasmodium (Haemamoeba)</taxon>
    </lineage>
</organism>
<feature type="coiled-coil region" evidence="1">
    <location>
        <begin position="19"/>
        <end position="120"/>
    </location>
</feature>
<proteinExistence type="predicted"/>
<dbReference type="RefSeq" id="XP_028531198.1">
    <property type="nucleotide sequence ID" value="XM_028676067.1"/>
</dbReference>
<dbReference type="EMBL" id="CVMU01000315">
    <property type="protein sequence ID" value="CRG84908.1"/>
    <property type="molecule type" value="Genomic_DNA"/>
</dbReference>
<evidence type="ECO:0000256" key="2">
    <source>
        <dbReference type="SAM" id="Phobius"/>
    </source>
</evidence>
<feature type="coiled-coil region" evidence="1">
    <location>
        <begin position="383"/>
        <end position="463"/>
    </location>
</feature>
<gene>
    <name evidence="3" type="ORF">PRELSG_0029900</name>
</gene>
<feature type="transmembrane region" description="Helical" evidence="2">
    <location>
        <begin position="1255"/>
        <end position="1275"/>
    </location>
</feature>
<reference evidence="3 4" key="1">
    <citation type="submission" date="2015-04" db="EMBL/GenBank/DDBJ databases">
        <authorList>
            <consortium name="Pathogen Informatics"/>
        </authorList>
    </citation>
    <scope>NUCLEOTIDE SEQUENCE [LARGE SCALE GENOMIC DNA]</scope>
    <source>
        <strain evidence="3 4">SGS1</strain>
    </source>
</reference>
<protein>
    <submittedName>
        <fullName evidence="3">Reticulocyte binding protein, putative</fullName>
    </submittedName>
</protein>
<keyword evidence="2" id="KW-0472">Membrane</keyword>
<keyword evidence="2" id="KW-1133">Transmembrane helix</keyword>
<evidence type="ECO:0000313" key="4">
    <source>
        <dbReference type="Proteomes" id="UP000220158"/>
    </source>
</evidence>
<dbReference type="KEGG" id="prel:PRELSG_0029900"/>
<dbReference type="VEuPathDB" id="PlasmoDB:PRELSG_0029900"/>
<sequence>ELKEKIPDSTECELVNFKYEDYVNNAKKNKEIIIKLEQEVNSLRETVSKDIKEDEINRIQMEVKKKLNEIIKEKNKIDNASEALKNMGKFLMLTKFSIVMDEIQSNVKKVREEEKNAEKKFIESENIQKNILDDLKKVEELQNLLIHNLDEDSINGSIEKVILIKDRTESNSENINMLLTEVEKHKETSSLYLNNTIRGREKIEYLKKHDNDETQNITEAVMQNINNYVHESENCSKNAERHAQETSKNYTLSLEYTKEVNDLLKDSLILAEKMKVEMKKNYVIDMLIEIQDSYYDNKYILERLKERLIKINQEDINMKCEYEANNEKSIDAFTKIQITRITASDAIRGIEKIKSITLDIINVAENEIESFYTVSQRYNEDPLDELKIEKDNLKKILEILNKIEQEKKKISTELFKIKEVERKISNIEDEMKMYKKYYEEGILEEIKKIADQEEKNIKILKKSINLTIDTSISFFENSWLREERIIQIFKNFERKMNEICDAFDESYKDIEKAASSISVSFGTYNDVREKNEKAKIEKEKLKELNQEMKQLLININDAKKNETLRLILHMKYKLDEVNKKAEKEYLELNEHTKDIKRNVQNMIYSKRINTALVELDNAKNKNSEFKKRKIVYSSYKDKSYFIYNEMFKATEFIDMNIDAISRLKDYKNIKDTEDIVLSIQGDSFDIESKEKENEKHIINMKNVYEKIKTREELMKKIKDMKDDIDKLLCSSRDSLEKYKKIRGINIDIKDYNEILKNSKEYYTYFKEMTNSYIEKYNKMEMELKTNEMTTELNKYKDFLNDLNEFIERLYIEKFTLSVIGKLEDYINIIESKVVEKNNNILENNVSFYELLELKKKCKLYFLSLVITAINTEISKDTKMIEKKKNYAIEYTKYVINSYDSINNDINKTNELFSINIISSYESDNIEDSNKLAEEFKIEEQIYMEIIDDIQNKLLRVEEKKNLISVDKNLQELQYLYKEFKRKKKYFKNIYKKINEIKLKEMENISKKYTDIAESYENIIENEKKRILDKKNYLEKIEHTIRENQELLCIESIDTKEKMQKIKEIYEYTINIVTEIDELENHNNSENDKLENYNKQISYLIQRAIFLLKDTELYQNEKDHDLSEEENMEILNELNKYIKRTKSNIKKFKMIFENIRNSIEQNKEFLHECSDTILSIYNIVNNVNNIIENYEKESIEKGEHDQIKIYPNGINKKIYENKLINNNNGNNFQNNEMYVELSRLNDENEKSKFDNSQTKLTIGILIELIMCYSVVISILYKYRKTDYKNKKCDEHKNSDNTYNFYKKEEFIDLPSV</sequence>
<dbReference type="Proteomes" id="UP000220158">
    <property type="component" value="Unassembled WGS sequence"/>
</dbReference>
<feature type="non-terminal residue" evidence="3">
    <location>
        <position position="1"/>
    </location>
</feature>
<evidence type="ECO:0000256" key="1">
    <source>
        <dbReference type="SAM" id="Coils"/>
    </source>
</evidence>
<accession>A0A1J1GP03</accession>
<feature type="coiled-coil region" evidence="1">
    <location>
        <begin position="686"/>
        <end position="730"/>
    </location>
</feature>
<name>A0A1J1GP03_PLARL</name>